<comment type="cofactor">
    <cofactor evidence="2">
        <name>FAD</name>
        <dbReference type="ChEBI" id="CHEBI:57692"/>
    </cofactor>
</comment>
<feature type="coiled-coil region" evidence="9">
    <location>
        <begin position="286"/>
        <end position="313"/>
    </location>
</feature>
<dbReference type="InterPro" id="IPR008254">
    <property type="entry name" value="Flavodoxin/NO_synth"/>
</dbReference>
<dbReference type="PRINTS" id="PR00371">
    <property type="entry name" value="FPNCR"/>
</dbReference>
<dbReference type="InterPro" id="IPR001433">
    <property type="entry name" value="OxRdtase_FAD/NAD-bd"/>
</dbReference>
<dbReference type="Gene3D" id="1.20.990.10">
    <property type="entry name" value="NADPH-cytochrome p450 Reductase, Chain A, domain 3"/>
    <property type="match status" value="1"/>
</dbReference>
<evidence type="ECO:0000259" key="11">
    <source>
        <dbReference type="PROSITE" id="PS50902"/>
    </source>
</evidence>
<evidence type="ECO:0000256" key="10">
    <source>
        <dbReference type="SAM" id="MobiDB-lite"/>
    </source>
</evidence>
<dbReference type="AlphaFoldDB" id="X6LJ22"/>
<dbReference type="Proteomes" id="UP000023152">
    <property type="component" value="Unassembled WGS sequence"/>
</dbReference>
<dbReference type="SUPFAM" id="SSF63380">
    <property type="entry name" value="Riboflavin synthase domain-like"/>
    <property type="match status" value="1"/>
</dbReference>
<evidence type="ECO:0000313" key="12">
    <source>
        <dbReference type="EMBL" id="ETO01351.1"/>
    </source>
</evidence>
<feature type="domain" description="Flavodoxin-like" evidence="11">
    <location>
        <begin position="60"/>
        <end position="203"/>
    </location>
</feature>
<evidence type="ECO:0000256" key="9">
    <source>
        <dbReference type="SAM" id="Coils"/>
    </source>
</evidence>
<comment type="cofactor">
    <cofactor evidence="1">
        <name>FMN</name>
        <dbReference type="ChEBI" id="CHEBI:58210"/>
    </cofactor>
</comment>
<feature type="compositionally biased region" description="Basic and acidic residues" evidence="10">
    <location>
        <begin position="238"/>
        <end position="252"/>
    </location>
</feature>
<evidence type="ECO:0000256" key="2">
    <source>
        <dbReference type="ARBA" id="ARBA00001974"/>
    </source>
</evidence>
<keyword evidence="13" id="KW-1185">Reference proteome</keyword>
<dbReference type="InterPro" id="IPR039261">
    <property type="entry name" value="FNR_nucleotide-bd"/>
</dbReference>
<reference evidence="12 13" key="1">
    <citation type="journal article" date="2013" name="Curr. Biol.">
        <title>The Genome of the Foraminiferan Reticulomyxa filosa.</title>
        <authorList>
            <person name="Glockner G."/>
            <person name="Hulsmann N."/>
            <person name="Schleicher M."/>
            <person name="Noegel A.A."/>
            <person name="Eichinger L."/>
            <person name="Gallinger C."/>
            <person name="Pawlowski J."/>
            <person name="Sierra R."/>
            <person name="Euteneuer U."/>
            <person name="Pillet L."/>
            <person name="Moustafa A."/>
            <person name="Platzer M."/>
            <person name="Groth M."/>
            <person name="Szafranski K."/>
            <person name="Schliwa M."/>
        </authorList>
    </citation>
    <scope>NUCLEOTIDE SEQUENCE [LARGE SCALE GENOMIC DNA]</scope>
</reference>
<feature type="region of interest" description="Disordered" evidence="10">
    <location>
        <begin position="28"/>
        <end position="55"/>
    </location>
</feature>
<sequence length="683" mass="77876">MFGVILTGALIVASTLVLYNLLFKGGSESDDNRPNEQQEKKKDDEKETKESEEKEEGFPLKIFFGSQSGTAEGFAYDMQKEAKKYGFGAQVIDLEEYDVEELQDEKLVIFLVATYGEGEPTDNAQEFYQWLTEGEHSENELRQVDFAVFGLGNSQYQFFNEMGKQFDQRLQELGGQRLIDRGIGDDDKGSIDDQFNEWKEKLWPIITMKFLGVSMDQLLTDQPFVSALELFAVRTKQDSKTTDKEEKEETKQSSDSSLPLHRFPIDNDTHWLYGQCALLAKCPLSENELRQIVSDLKENNDAAKNEHIRINTKLLLPSRRYNWLDQVVRSKIADVHEARPSTADGSTLHVEFDITQLNISYKTADNLGIVARNDPDTVDALCNRLRIDPNDVVRIRNKNKEPLTIPIPNIVSVRNLLLWYLDINGPPKKQTLQVLSQFARDGKEKLQLQEMASKGLQNTEGKFWNFANLLNTFPIAQIAITAKMEMQLRDTSDSNEKEAIDFIGVASNYLRQSKKNDIVQIFVQSSSFRMPSPEIPLIMVGAGAGIAPFRGFVQEGNQLIRTFEKGTFGDWWLFFGCRYPDKDYIYKEFLESSLQINGGCLKALKVAFSRQQDKKIYVQDLIKENADALYDMLAHKNAHVFVCGQPSMGKAVRSVFQEILDEKKSHIDINSLLKSGKYVQELW</sequence>
<protein>
    <recommendedName>
        <fullName evidence="8">NADPH--hemoprotein reductase</fullName>
        <ecNumber evidence="8">1.6.2.4</ecNumber>
    </recommendedName>
</protein>
<dbReference type="GO" id="GO:0005829">
    <property type="term" value="C:cytosol"/>
    <property type="evidence" value="ECO:0007669"/>
    <property type="project" value="TreeGrafter"/>
</dbReference>
<keyword evidence="4" id="KW-0288">FMN</keyword>
<dbReference type="Gene3D" id="2.40.30.10">
    <property type="entry name" value="Translation factors"/>
    <property type="match status" value="1"/>
</dbReference>
<evidence type="ECO:0000256" key="8">
    <source>
        <dbReference type="ARBA" id="ARBA00023797"/>
    </source>
</evidence>
<feature type="region of interest" description="Disordered" evidence="10">
    <location>
        <begin position="238"/>
        <end position="259"/>
    </location>
</feature>
<dbReference type="SUPFAM" id="SSF52218">
    <property type="entry name" value="Flavoproteins"/>
    <property type="match status" value="1"/>
</dbReference>
<dbReference type="GO" id="GO:0050660">
    <property type="term" value="F:flavin adenine dinucleotide binding"/>
    <property type="evidence" value="ECO:0007669"/>
    <property type="project" value="TreeGrafter"/>
</dbReference>
<dbReference type="Pfam" id="PF00175">
    <property type="entry name" value="NAD_binding_1"/>
    <property type="match status" value="1"/>
</dbReference>
<dbReference type="EC" id="1.6.2.4" evidence="8"/>
<evidence type="ECO:0000313" key="13">
    <source>
        <dbReference type="Proteomes" id="UP000023152"/>
    </source>
</evidence>
<dbReference type="Pfam" id="PF00667">
    <property type="entry name" value="FAD_binding_1"/>
    <property type="match status" value="1"/>
</dbReference>
<keyword evidence="6" id="KW-0521">NADP</keyword>
<accession>X6LJ22</accession>
<comment type="caution">
    <text evidence="12">The sequence shown here is derived from an EMBL/GenBank/DDBJ whole genome shotgun (WGS) entry which is preliminary data.</text>
</comment>
<name>X6LJ22_RETFI</name>
<dbReference type="InterPro" id="IPR017938">
    <property type="entry name" value="Riboflavin_synthase-like_b-brl"/>
</dbReference>
<dbReference type="InterPro" id="IPR001709">
    <property type="entry name" value="Flavoprot_Pyr_Nucl_cyt_Rdtase"/>
</dbReference>
<evidence type="ECO:0000256" key="6">
    <source>
        <dbReference type="ARBA" id="ARBA00022857"/>
    </source>
</evidence>
<proteinExistence type="predicted"/>
<dbReference type="OrthoDB" id="1856718at2759"/>
<dbReference type="Gene3D" id="3.40.50.80">
    <property type="entry name" value="Nucleotide-binding domain of ferredoxin-NADP reductase (FNR) module"/>
    <property type="match status" value="1"/>
</dbReference>
<dbReference type="GO" id="GO:0010181">
    <property type="term" value="F:FMN binding"/>
    <property type="evidence" value="ECO:0007669"/>
    <property type="project" value="InterPro"/>
</dbReference>
<dbReference type="InterPro" id="IPR029039">
    <property type="entry name" value="Flavoprotein-like_sf"/>
</dbReference>
<gene>
    <name evidence="12" type="ORF">RFI_36089</name>
</gene>
<dbReference type="PANTHER" id="PTHR19384">
    <property type="entry name" value="NITRIC OXIDE SYNTHASE-RELATED"/>
    <property type="match status" value="1"/>
</dbReference>
<keyword evidence="5" id="KW-0274">FAD</keyword>
<evidence type="ECO:0000256" key="4">
    <source>
        <dbReference type="ARBA" id="ARBA00022643"/>
    </source>
</evidence>
<dbReference type="Gene3D" id="3.40.50.360">
    <property type="match status" value="1"/>
</dbReference>
<dbReference type="InterPro" id="IPR001094">
    <property type="entry name" value="Flavdoxin-like"/>
</dbReference>
<dbReference type="PANTHER" id="PTHR19384:SF17">
    <property type="entry name" value="NADPH--CYTOCHROME P450 REDUCTASE"/>
    <property type="match status" value="1"/>
</dbReference>
<keyword evidence="7" id="KW-0560">Oxidoreductase</keyword>
<evidence type="ECO:0000256" key="5">
    <source>
        <dbReference type="ARBA" id="ARBA00022827"/>
    </source>
</evidence>
<dbReference type="Pfam" id="PF00258">
    <property type="entry name" value="Flavodoxin_1"/>
    <property type="match status" value="1"/>
</dbReference>
<dbReference type="GO" id="GO:0003958">
    <property type="term" value="F:NADPH-hemoprotein reductase activity"/>
    <property type="evidence" value="ECO:0007669"/>
    <property type="project" value="UniProtKB-EC"/>
</dbReference>
<dbReference type="SUPFAM" id="SSF52343">
    <property type="entry name" value="Ferredoxin reductase-like, C-terminal NADP-linked domain"/>
    <property type="match status" value="1"/>
</dbReference>
<feature type="compositionally biased region" description="Basic and acidic residues" evidence="10">
    <location>
        <begin position="30"/>
        <end position="55"/>
    </location>
</feature>
<evidence type="ECO:0000256" key="1">
    <source>
        <dbReference type="ARBA" id="ARBA00001917"/>
    </source>
</evidence>
<dbReference type="OMA" id="QKRYQRD"/>
<dbReference type="PROSITE" id="PS50902">
    <property type="entry name" value="FLAVODOXIN_LIKE"/>
    <property type="match status" value="1"/>
</dbReference>
<organism evidence="12 13">
    <name type="scientific">Reticulomyxa filosa</name>
    <dbReference type="NCBI Taxonomy" id="46433"/>
    <lineage>
        <taxon>Eukaryota</taxon>
        <taxon>Sar</taxon>
        <taxon>Rhizaria</taxon>
        <taxon>Retaria</taxon>
        <taxon>Foraminifera</taxon>
        <taxon>Monothalamids</taxon>
        <taxon>Reticulomyxidae</taxon>
        <taxon>Reticulomyxa</taxon>
    </lineage>
</organism>
<dbReference type="EMBL" id="ASPP01038540">
    <property type="protein sequence ID" value="ETO01351.1"/>
    <property type="molecule type" value="Genomic_DNA"/>
</dbReference>
<dbReference type="InterPro" id="IPR023173">
    <property type="entry name" value="NADPH_Cyt_P450_Rdtase_alpha"/>
</dbReference>
<dbReference type="InterPro" id="IPR003097">
    <property type="entry name" value="CysJ-like_FAD-binding"/>
</dbReference>
<dbReference type="PRINTS" id="PR00369">
    <property type="entry name" value="FLAVODOXIN"/>
</dbReference>
<evidence type="ECO:0000256" key="3">
    <source>
        <dbReference type="ARBA" id="ARBA00022630"/>
    </source>
</evidence>
<evidence type="ECO:0000256" key="7">
    <source>
        <dbReference type="ARBA" id="ARBA00023002"/>
    </source>
</evidence>
<keyword evidence="3" id="KW-0285">Flavoprotein</keyword>
<keyword evidence="9" id="KW-0175">Coiled coil</keyword>